<keyword evidence="1" id="KW-0732">Signal</keyword>
<reference evidence="2" key="1">
    <citation type="journal article" date="2017" name="Gigascience">
        <title>The genome draft of coconut (Cocos nucifera).</title>
        <authorList>
            <person name="Xiao Y."/>
            <person name="Xu P."/>
            <person name="Fan H."/>
            <person name="Baudouin L."/>
            <person name="Xia W."/>
            <person name="Bocs S."/>
            <person name="Xu J."/>
            <person name="Li Q."/>
            <person name="Guo A."/>
            <person name="Zhou L."/>
            <person name="Li J."/>
            <person name="Wu Y."/>
            <person name="Ma Z."/>
            <person name="Armero A."/>
            <person name="Issali A.E."/>
            <person name="Liu N."/>
            <person name="Peng M."/>
            <person name="Yang Y."/>
        </authorList>
    </citation>
    <scope>NUCLEOTIDE SEQUENCE</scope>
    <source>
        <tissue evidence="2">Spear leaf of Hainan Tall coconut</tissue>
    </source>
</reference>
<dbReference type="AlphaFoldDB" id="A0A8K0I2D2"/>
<evidence type="ECO:0000313" key="3">
    <source>
        <dbReference type="Proteomes" id="UP000797356"/>
    </source>
</evidence>
<comment type="caution">
    <text evidence="2">The sequence shown here is derived from an EMBL/GenBank/DDBJ whole genome shotgun (WGS) entry which is preliminary data.</text>
</comment>
<dbReference type="EMBL" id="CM017874">
    <property type="protein sequence ID" value="KAG1334224.1"/>
    <property type="molecule type" value="Genomic_DNA"/>
</dbReference>
<sequence>MAFAMGIRLAVAGAALIITHETTKATKEKFWQWVADKFAARSSDPAPQPPNPCDAGQTVVNEGGDFVNGGTPAYIQNPTLSPVNVTENAVMADPMAEGDNAVNGERPAHLQEPTLTAVNVTENAVEGDRMVERSQPNQDNAINDPVSGEFPSQLDAEGNAVNGDLTVEPLQRHGVNPTREAPALLGVEAVSLEATGVHRTVGLGDVDNAIRVDETRARDEPAQYAPDPAPPPDQGTCGSFVAAAAANAVKDWARSLFNWPAAIKVYVLDPKRDKIVRILVKVGYLVIENVIVERLLRRHKGSNLCVRG</sequence>
<organism evidence="2 3">
    <name type="scientific">Cocos nucifera</name>
    <name type="common">Coconut palm</name>
    <dbReference type="NCBI Taxonomy" id="13894"/>
    <lineage>
        <taxon>Eukaryota</taxon>
        <taxon>Viridiplantae</taxon>
        <taxon>Streptophyta</taxon>
        <taxon>Embryophyta</taxon>
        <taxon>Tracheophyta</taxon>
        <taxon>Spermatophyta</taxon>
        <taxon>Magnoliopsida</taxon>
        <taxon>Liliopsida</taxon>
        <taxon>Arecaceae</taxon>
        <taxon>Arecoideae</taxon>
        <taxon>Cocoseae</taxon>
        <taxon>Attaleinae</taxon>
        <taxon>Cocos</taxon>
    </lineage>
</organism>
<reference evidence="2" key="2">
    <citation type="submission" date="2019-07" db="EMBL/GenBank/DDBJ databases">
        <authorList>
            <person name="Yang Y."/>
            <person name="Bocs S."/>
            <person name="Baudouin L."/>
        </authorList>
    </citation>
    <scope>NUCLEOTIDE SEQUENCE</scope>
    <source>
        <tissue evidence="2">Spear leaf of Hainan Tall coconut</tissue>
    </source>
</reference>
<keyword evidence="3" id="KW-1185">Reference proteome</keyword>
<gene>
    <name evidence="2" type="ORF">COCNU_03G003430</name>
</gene>
<feature type="signal peptide" evidence="1">
    <location>
        <begin position="1"/>
        <end position="25"/>
    </location>
</feature>
<accession>A0A8K0I2D2</accession>
<evidence type="ECO:0000256" key="1">
    <source>
        <dbReference type="SAM" id="SignalP"/>
    </source>
</evidence>
<name>A0A8K0I2D2_COCNU</name>
<dbReference type="OrthoDB" id="781259at2759"/>
<feature type="chain" id="PRO_5035464810" evidence="1">
    <location>
        <begin position="26"/>
        <end position="308"/>
    </location>
</feature>
<dbReference type="Proteomes" id="UP000797356">
    <property type="component" value="Chromosome 3"/>
</dbReference>
<evidence type="ECO:0000313" key="2">
    <source>
        <dbReference type="EMBL" id="KAG1334224.1"/>
    </source>
</evidence>
<proteinExistence type="predicted"/>
<protein>
    <submittedName>
        <fullName evidence="2">Uncharacterized protein</fullName>
    </submittedName>
</protein>